<gene>
    <name evidence="2" type="ORF">F2B50_04220</name>
    <name evidence="3" type="ORF">FPF71_04220</name>
</gene>
<comment type="caution">
    <text evidence="2">The sequence shown here is derived from an EMBL/GenBank/DDBJ whole genome shotgun (WGS) entry which is preliminary data.</text>
</comment>
<keyword evidence="4" id="KW-1185">Reference proteome</keyword>
<name>A0A5M7BN16_9FLAO</name>
<dbReference type="Proteomes" id="UP000315145">
    <property type="component" value="Unassembled WGS sequence"/>
</dbReference>
<proteinExistence type="predicted"/>
<accession>A0A5M7BN16</accession>
<feature type="chain" id="PRO_5024324384" evidence="1">
    <location>
        <begin position="27"/>
        <end position="126"/>
    </location>
</feature>
<dbReference type="AlphaFoldDB" id="A0A5M7BN16"/>
<feature type="signal peptide" evidence="1">
    <location>
        <begin position="1"/>
        <end position="26"/>
    </location>
</feature>
<dbReference type="EMBL" id="VWRS01000001">
    <property type="protein sequence ID" value="KAA5828045.1"/>
    <property type="molecule type" value="Genomic_DNA"/>
</dbReference>
<organism evidence="2 5">
    <name type="scientific">Algibacter amylolyticus</name>
    <dbReference type="NCBI Taxonomy" id="1608400"/>
    <lineage>
        <taxon>Bacteria</taxon>
        <taxon>Pseudomonadati</taxon>
        <taxon>Bacteroidota</taxon>
        <taxon>Flavobacteriia</taxon>
        <taxon>Flavobacteriales</taxon>
        <taxon>Flavobacteriaceae</taxon>
        <taxon>Algibacter</taxon>
    </lineage>
</organism>
<reference evidence="2 5" key="1">
    <citation type="journal article" date="2015" name="Int. J. Syst. Evol. Microbiol.">
        <title>Algibacter amylolyticus sp. nov., isolated from intertidal sediment.</title>
        <authorList>
            <person name="Zhang D.C."/>
            <person name="Wu J."/>
            <person name="Neuner K."/>
            <person name="Yao J."/>
            <person name="Margesin R."/>
        </authorList>
    </citation>
    <scope>NUCLEOTIDE SEQUENCE [LARGE SCALE GENOMIC DNA]</scope>
    <source>
        <strain evidence="2 5">RU-4-M-4</strain>
    </source>
</reference>
<dbReference type="RefSeq" id="WP_144115411.1">
    <property type="nucleotide sequence ID" value="NZ_JACHGE010000001.1"/>
</dbReference>
<evidence type="ECO:0000256" key="1">
    <source>
        <dbReference type="SAM" id="SignalP"/>
    </source>
</evidence>
<dbReference type="EMBL" id="VMBF01000001">
    <property type="protein sequence ID" value="TSJ82290.1"/>
    <property type="molecule type" value="Genomic_DNA"/>
</dbReference>
<reference evidence="3 4" key="2">
    <citation type="submission" date="2019-07" db="EMBL/GenBank/DDBJ databases">
        <title>Algibacter marinivivus sp. nov., isolated from the surface of a marine red alga.</title>
        <authorList>
            <person name="Zhong X."/>
            <person name="Xu W."/>
            <person name="Zhang Y."/>
            <person name="Zhang Q."/>
            <person name="Du Z."/>
        </authorList>
    </citation>
    <scope>NUCLEOTIDE SEQUENCE [LARGE SCALE GENOMIC DNA]</scope>
    <source>
        <strain evidence="3 4">RU-4-M-4</strain>
    </source>
</reference>
<sequence length="126" mass="14384">MKTKKLIVFSGLLFVFLSLSSFKSEAYLHANLVSVADQDGLLVYATFDGKEDYGYNFITKDREGEEKTLTFQKVDDKVLEVFNLADEKLIGTKFKITFNRVITFSKDEDGMEDSDETNTITKLEKL</sequence>
<dbReference type="OrthoDB" id="1450289at2"/>
<protein>
    <submittedName>
        <fullName evidence="2">Uncharacterized protein</fullName>
    </submittedName>
</protein>
<reference evidence="2" key="3">
    <citation type="submission" date="2019-09" db="EMBL/GenBank/DDBJ databases">
        <authorList>
            <person name="Zhang D.-C."/>
        </authorList>
    </citation>
    <scope>NUCLEOTIDE SEQUENCE</scope>
    <source>
        <strain evidence="2">RU-4-M-4</strain>
    </source>
</reference>
<evidence type="ECO:0000313" key="3">
    <source>
        <dbReference type="EMBL" id="TSJ82290.1"/>
    </source>
</evidence>
<keyword evidence="1" id="KW-0732">Signal</keyword>
<evidence type="ECO:0000313" key="5">
    <source>
        <dbReference type="Proteomes" id="UP000322315"/>
    </source>
</evidence>
<evidence type="ECO:0000313" key="4">
    <source>
        <dbReference type="Proteomes" id="UP000315145"/>
    </source>
</evidence>
<evidence type="ECO:0000313" key="2">
    <source>
        <dbReference type="EMBL" id="KAA5828045.1"/>
    </source>
</evidence>
<dbReference type="Proteomes" id="UP000322315">
    <property type="component" value="Unassembled WGS sequence"/>
</dbReference>